<dbReference type="InterPro" id="IPR010037">
    <property type="entry name" value="FkbH_domain"/>
</dbReference>
<evidence type="ECO:0000259" key="1">
    <source>
        <dbReference type="PROSITE" id="PS51186"/>
    </source>
</evidence>
<dbReference type="InterPro" id="IPR023214">
    <property type="entry name" value="HAD_sf"/>
</dbReference>
<dbReference type="PROSITE" id="PS51186">
    <property type="entry name" value="GNAT"/>
    <property type="match status" value="1"/>
</dbReference>
<dbReference type="Gene3D" id="3.40.630.30">
    <property type="match status" value="1"/>
</dbReference>
<dbReference type="SUPFAM" id="SSF56784">
    <property type="entry name" value="HAD-like"/>
    <property type="match status" value="1"/>
</dbReference>
<accession>A0A7W9KPH8</accession>
<evidence type="ECO:0000313" key="3">
    <source>
        <dbReference type="Proteomes" id="UP000585638"/>
    </source>
</evidence>
<reference evidence="2 3" key="1">
    <citation type="submission" date="2020-08" db="EMBL/GenBank/DDBJ databases">
        <title>Sequencing the genomes of 1000 actinobacteria strains.</title>
        <authorList>
            <person name="Klenk H.-P."/>
        </authorList>
    </citation>
    <scope>NUCLEOTIDE SEQUENCE [LARGE SCALE GENOMIC DNA]</scope>
    <source>
        <strain evidence="2 3">DSM 43851</strain>
    </source>
</reference>
<dbReference type="Proteomes" id="UP000585638">
    <property type="component" value="Unassembled WGS sequence"/>
</dbReference>
<proteinExistence type="predicted"/>
<protein>
    <submittedName>
        <fullName evidence="2">FkbH-like protein</fullName>
    </submittedName>
</protein>
<organism evidence="2 3">
    <name type="scientific">Kutzneria kofuensis</name>
    <dbReference type="NCBI Taxonomy" id="103725"/>
    <lineage>
        <taxon>Bacteria</taxon>
        <taxon>Bacillati</taxon>
        <taxon>Actinomycetota</taxon>
        <taxon>Actinomycetes</taxon>
        <taxon>Pseudonocardiales</taxon>
        <taxon>Pseudonocardiaceae</taxon>
        <taxon>Kutzneria</taxon>
    </lineage>
</organism>
<dbReference type="InterPro" id="IPR016181">
    <property type="entry name" value="Acyl_CoA_acyltransferase"/>
</dbReference>
<dbReference type="Gene3D" id="3.40.50.1000">
    <property type="entry name" value="HAD superfamily/HAD-like"/>
    <property type="match status" value="1"/>
</dbReference>
<feature type="domain" description="N-acetyltransferase" evidence="1">
    <location>
        <begin position="179"/>
        <end position="326"/>
    </location>
</feature>
<sequence>MTTLKCVIWDLDDTLWRGTLAEGDDVVPDAAAIDLVDRLERAGVVQSVASRNDHDQAERRLAEIGLADRFVYPEISWSAKSAAVRRIVSALNIGSDTVVFLDDSEFERAEVSVGNPGVRCHTLAEFLELDGAHGLVPSGVTPDAARRPAMYRDEQRRRAAEAEFHGPPGEFLASLEMTLTVRAADRADLDRAAELTERTNQLNTTGTTYSVEELAALGARTDREVLIAELTDRFGDYGRVGLAVLRREPGVWTVDLLLVSCRVMGRNIGSALFGVIAQRASHQGVALRVRYVPNGRNRQMRIVCSMLGFQPVPGDGPDVILEHQAPGSVTVPDYLKLGEAS</sequence>
<dbReference type="InterPro" id="IPR010033">
    <property type="entry name" value="HAD_SF_ppase_IIIC"/>
</dbReference>
<dbReference type="EMBL" id="JACHIR010000001">
    <property type="protein sequence ID" value="MBB5896353.1"/>
    <property type="molecule type" value="Genomic_DNA"/>
</dbReference>
<dbReference type="GO" id="GO:0016747">
    <property type="term" value="F:acyltransferase activity, transferring groups other than amino-acyl groups"/>
    <property type="evidence" value="ECO:0007669"/>
    <property type="project" value="InterPro"/>
</dbReference>
<dbReference type="InterPro" id="IPR036412">
    <property type="entry name" value="HAD-like_sf"/>
</dbReference>
<dbReference type="NCBIfam" id="TIGR01681">
    <property type="entry name" value="HAD-SF-IIIC"/>
    <property type="match status" value="1"/>
</dbReference>
<gene>
    <name evidence="2" type="ORF">BJ998_007549</name>
</gene>
<name>A0A7W9KPH8_9PSEU</name>
<keyword evidence="3" id="KW-1185">Reference proteome</keyword>
<dbReference type="SUPFAM" id="SSF55729">
    <property type="entry name" value="Acyl-CoA N-acyltransferases (Nat)"/>
    <property type="match status" value="1"/>
</dbReference>
<evidence type="ECO:0000313" key="2">
    <source>
        <dbReference type="EMBL" id="MBB5896353.1"/>
    </source>
</evidence>
<dbReference type="NCBIfam" id="TIGR01686">
    <property type="entry name" value="FkbH"/>
    <property type="match status" value="1"/>
</dbReference>
<comment type="caution">
    <text evidence="2">The sequence shown here is derived from an EMBL/GenBank/DDBJ whole genome shotgun (WGS) entry which is preliminary data.</text>
</comment>
<dbReference type="RefSeq" id="WP_184868022.1">
    <property type="nucleotide sequence ID" value="NZ_BAAAWY010000101.1"/>
</dbReference>
<dbReference type="InterPro" id="IPR000182">
    <property type="entry name" value="GNAT_dom"/>
</dbReference>
<dbReference type="AlphaFoldDB" id="A0A7W9KPH8"/>